<dbReference type="AlphaFoldDB" id="A0A852ZTV3"/>
<dbReference type="EMBL" id="JACBZH010000001">
    <property type="protein sequence ID" value="NYH92086.1"/>
    <property type="molecule type" value="Genomic_DNA"/>
</dbReference>
<keyword evidence="2" id="KW-0012">Acyltransferase</keyword>
<feature type="region of interest" description="Disordered" evidence="3">
    <location>
        <begin position="183"/>
        <end position="202"/>
    </location>
</feature>
<dbReference type="Pfam" id="PF00583">
    <property type="entry name" value="Acetyltransf_1"/>
    <property type="match status" value="1"/>
</dbReference>
<dbReference type="PANTHER" id="PTHR43877">
    <property type="entry name" value="AMINOALKYLPHOSPHONATE N-ACETYLTRANSFERASE-RELATED-RELATED"/>
    <property type="match status" value="1"/>
</dbReference>
<dbReference type="InterPro" id="IPR000182">
    <property type="entry name" value="GNAT_dom"/>
</dbReference>
<organism evidence="5 6">
    <name type="scientific">Actinopolymorpha rutila</name>
    <dbReference type="NCBI Taxonomy" id="446787"/>
    <lineage>
        <taxon>Bacteria</taxon>
        <taxon>Bacillati</taxon>
        <taxon>Actinomycetota</taxon>
        <taxon>Actinomycetes</taxon>
        <taxon>Propionibacteriales</taxon>
        <taxon>Actinopolymorphaceae</taxon>
        <taxon>Actinopolymorpha</taxon>
    </lineage>
</organism>
<reference evidence="5 6" key="1">
    <citation type="submission" date="2020-07" db="EMBL/GenBank/DDBJ databases">
        <title>Sequencing the genomes of 1000 actinobacteria strains.</title>
        <authorList>
            <person name="Klenk H.-P."/>
        </authorList>
    </citation>
    <scope>NUCLEOTIDE SEQUENCE [LARGE SCALE GENOMIC DNA]</scope>
    <source>
        <strain evidence="5 6">DSM 18448</strain>
    </source>
</reference>
<evidence type="ECO:0000259" key="4">
    <source>
        <dbReference type="PROSITE" id="PS51186"/>
    </source>
</evidence>
<evidence type="ECO:0000256" key="2">
    <source>
        <dbReference type="ARBA" id="ARBA00023315"/>
    </source>
</evidence>
<dbReference type="GO" id="GO:0016747">
    <property type="term" value="F:acyltransferase activity, transferring groups other than amino-acyl groups"/>
    <property type="evidence" value="ECO:0007669"/>
    <property type="project" value="InterPro"/>
</dbReference>
<feature type="compositionally biased region" description="Acidic residues" evidence="3">
    <location>
        <begin position="1"/>
        <end position="19"/>
    </location>
</feature>
<dbReference type="InterPro" id="IPR016181">
    <property type="entry name" value="Acyl_CoA_acyltransferase"/>
</dbReference>
<dbReference type="InterPro" id="IPR050832">
    <property type="entry name" value="Bact_Acetyltransf"/>
</dbReference>
<evidence type="ECO:0000313" key="6">
    <source>
        <dbReference type="Proteomes" id="UP000579605"/>
    </source>
</evidence>
<accession>A0A852ZTV3</accession>
<feature type="region of interest" description="Disordered" evidence="3">
    <location>
        <begin position="1"/>
        <end position="29"/>
    </location>
</feature>
<gene>
    <name evidence="5" type="ORF">F4554_004724</name>
</gene>
<evidence type="ECO:0000256" key="3">
    <source>
        <dbReference type="SAM" id="MobiDB-lite"/>
    </source>
</evidence>
<evidence type="ECO:0000256" key="1">
    <source>
        <dbReference type="ARBA" id="ARBA00022679"/>
    </source>
</evidence>
<dbReference type="PROSITE" id="PS51186">
    <property type="entry name" value="GNAT"/>
    <property type="match status" value="1"/>
</dbReference>
<keyword evidence="6" id="KW-1185">Reference proteome</keyword>
<keyword evidence="5" id="KW-0689">Ribosomal protein</keyword>
<dbReference type="Proteomes" id="UP000579605">
    <property type="component" value="Unassembled WGS sequence"/>
</dbReference>
<sequence length="202" mass="22589">MSPDTEPEPDTEPDSDSEPEPAPLPTMRPATEADLPAVFALLTEAAERLAEHGVEQWPTRFERDGGWRARRIEEYVADGYLYLGSDDRGYVATITLSPHADPDFAHAWPGGPEDALYIFRFAIAGRVAGHHVGEHLLAWAADRAARAGKSWLRVDVHRRNEELHRYYERMGFTRVGTVVTPPRRSGALYQRPSARLGSSSDR</sequence>
<dbReference type="GO" id="GO:0005840">
    <property type="term" value="C:ribosome"/>
    <property type="evidence" value="ECO:0007669"/>
    <property type="project" value="UniProtKB-KW"/>
</dbReference>
<dbReference type="Gene3D" id="3.40.630.30">
    <property type="match status" value="1"/>
</dbReference>
<dbReference type="PANTHER" id="PTHR43877:SF2">
    <property type="entry name" value="AMINOALKYLPHOSPHONATE N-ACETYLTRANSFERASE-RELATED"/>
    <property type="match status" value="1"/>
</dbReference>
<comment type="caution">
    <text evidence="5">The sequence shown here is derived from an EMBL/GenBank/DDBJ whole genome shotgun (WGS) entry which is preliminary data.</text>
</comment>
<dbReference type="RefSeq" id="WP_179789553.1">
    <property type="nucleotide sequence ID" value="NZ_BAAARR010000001.1"/>
</dbReference>
<protein>
    <submittedName>
        <fullName evidence="5">Ribosomal protein S18 acetylase RimI-like enzyme</fullName>
    </submittedName>
</protein>
<proteinExistence type="predicted"/>
<keyword evidence="5" id="KW-0687">Ribonucleoprotein</keyword>
<dbReference type="SUPFAM" id="SSF55729">
    <property type="entry name" value="Acyl-CoA N-acyltransferases (Nat)"/>
    <property type="match status" value="1"/>
</dbReference>
<evidence type="ECO:0000313" key="5">
    <source>
        <dbReference type="EMBL" id="NYH92086.1"/>
    </source>
</evidence>
<keyword evidence="1" id="KW-0808">Transferase</keyword>
<name>A0A852ZTV3_9ACTN</name>
<feature type="domain" description="N-acetyltransferase" evidence="4">
    <location>
        <begin position="25"/>
        <end position="195"/>
    </location>
</feature>